<dbReference type="KEGG" id="cdep:91088935"/>
<accession>A0AAJ8M1V6</accession>
<dbReference type="EMBL" id="CP143788">
    <property type="protein sequence ID" value="WVN89500.1"/>
    <property type="molecule type" value="Genomic_DNA"/>
</dbReference>
<proteinExistence type="predicted"/>
<dbReference type="AlphaFoldDB" id="A0AAJ8M1V6"/>
<gene>
    <name evidence="1" type="ORF">L203_104725</name>
</gene>
<keyword evidence="2" id="KW-1185">Reference proteome</keyword>
<evidence type="ECO:0000313" key="1">
    <source>
        <dbReference type="EMBL" id="WVN89500.1"/>
    </source>
</evidence>
<name>A0AAJ8M1V6_9TREE</name>
<dbReference type="Proteomes" id="UP000094043">
    <property type="component" value="Chromosome 5"/>
</dbReference>
<sequence>MTSLSDFLLISELSDIIPLSCKKKQFLIHKPVIQYQDIHPATHVGKPSLIMSATHFGVNTHREREMVLK</sequence>
<dbReference type="RefSeq" id="XP_066070200.1">
    <property type="nucleotide sequence ID" value="XM_066214103.1"/>
</dbReference>
<evidence type="ECO:0000313" key="2">
    <source>
        <dbReference type="Proteomes" id="UP000094043"/>
    </source>
</evidence>
<reference evidence="1" key="1">
    <citation type="submission" date="2016-06" db="EMBL/GenBank/DDBJ databases">
        <authorList>
            <person name="Cuomo C."/>
            <person name="Litvintseva A."/>
            <person name="Heitman J."/>
            <person name="Chen Y."/>
            <person name="Sun S."/>
            <person name="Springer D."/>
            <person name="Dromer F."/>
            <person name="Young S."/>
            <person name="Zeng Q."/>
            <person name="Chapman S."/>
            <person name="Gujja S."/>
            <person name="Saif S."/>
            <person name="Birren B."/>
        </authorList>
    </citation>
    <scope>NUCLEOTIDE SEQUENCE</scope>
    <source>
        <strain evidence="1">CBS 7841</strain>
    </source>
</reference>
<reference evidence="1" key="3">
    <citation type="submission" date="2024-01" db="EMBL/GenBank/DDBJ databases">
        <authorList>
            <person name="Coelho M.A."/>
            <person name="David-Palma M."/>
            <person name="Shea T."/>
            <person name="Sun S."/>
            <person name="Cuomo C.A."/>
            <person name="Heitman J."/>
        </authorList>
    </citation>
    <scope>NUCLEOTIDE SEQUENCE</scope>
    <source>
        <strain evidence="1">CBS 7841</strain>
    </source>
</reference>
<reference evidence="1" key="2">
    <citation type="journal article" date="2022" name="Elife">
        <title>Obligate sexual reproduction of a homothallic fungus closely related to the Cryptococcus pathogenic species complex.</title>
        <authorList>
            <person name="Passer A.R."/>
            <person name="Clancey S.A."/>
            <person name="Shea T."/>
            <person name="David-Palma M."/>
            <person name="Averette A.F."/>
            <person name="Boekhout T."/>
            <person name="Porcel B.M."/>
            <person name="Nowrousian M."/>
            <person name="Cuomo C.A."/>
            <person name="Sun S."/>
            <person name="Heitman J."/>
            <person name="Coelho M.A."/>
        </authorList>
    </citation>
    <scope>NUCLEOTIDE SEQUENCE</scope>
    <source>
        <strain evidence="1">CBS 7841</strain>
    </source>
</reference>
<dbReference type="GeneID" id="91088935"/>
<protein>
    <submittedName>
        <fullName evidence="1">Uncharacterized protein</fullName>
    </submittedName>
</protein>
<organism evidence="1 2">
    <name type="scientific">Cryptococcus depauperatus CBS 7841</name>
    <dbReference type="NCBI Taxonomy" id="1295531"/>
    <lineage>
        <taxon>Eukaryota</taxon>
        <taxon>Fungi</taxon>
        <taxon>Dikarya</taxon>
        <taxon>Basidiomycota</taxon>
        <taxon>Agaricomycotina</taxon>
        <taxon>Tremellomycetes</taxon>
        <taxon>Tremellales</taxon>
        <taxon>Cryptococcaceae</taxon>
        <taxon>Cryptococcus</taxon>
    </lineage>
</organism>